<comment type="caution">
    <text evidence="1">The sequence shown here is derived from an EMBL/GenBank/DDBJ whole genome shotgun (WGS) entry which is preliminary data.</text>
</comment>
<dbReference type="Proteomes" id="UP000734854">
    <property type="component" value="Unassembled WGS sequence"/>
</dbReference>
<accession>A0A8J5EVT1</accession>
<evidence type="ECO:0000313" key="1">
    <source>
        <dbReference type="EMBL" id="KAG6475076.1"/>
    </source>
</evidence>
<protein>
    <submittedName>
        <fullName evidence="1">Uncharacterized protein</fullName>
    </submittedName>
</protein>
<reference evidence="1 2" key="1">
    <citation type="submission" date="2020-08" db="EMBL/GenBank/DDBJ databases">
        <title>Plant Genome Project.</title>
        <authorList>
            <person name="Zhang R.-G."/>
        </authorList>
    </citation>
    <scope>NUCLEOTIDE SEQUENCE [LARGE SCALE GENOMIC DNA]</scope>
    <source>
        <tissue evidence="1">Rhizome</tissue>
    </source>
</reference>
<dbReference type="EMBL" id="JACMSC010000018">
    <property type="protein sequence ID" value="KAG6475076.1"/>
    <property type="molecule type" value="Genomic_DNA"/>
</dbReference>
<name>A0A8J5EVT1_ZINOF</name>
<evidence type="ECO:0000313" key="2">
    <source>
        <dbReference type="Proteomes" id="UP000734854"/>
    </source>
</evidence>
<organism evidence="1 2">
    <name type="scientific">Zingiber officinale</name>
    <name type="common">Ginger</name>
    <name type="synonym">Amomum zingiber</name>
    <dbReference type="NCBI Taxonomy" id="94328"/>
    <lineage>
        <taxon>Eukaryota</taxon>
        <taxon>Viridiplantae</taxon>
        <taxon>Streptophyta</taxon>
        <taxon>Embryophyta</taxon>
        <taxon>Tracheophyta</taxon>
        <taxon>Spermatophyta</taxon>
        <taxon>Magnoliopsida</taxon>
        <taxon>Liliopsida</taxon>
        <taxon>Zingiberales</taxon>
        <taxon>Zingiberaceae</taxon>
        <taxon>Zingiber</taxon>
    </lineage>
</organism>
<dbReference type="AlphaFoldDB" id="A0A8J5EVT1"/>
<sequence length="168" mass="19131">MVGRMLCYTRKIGWLNPARKTSRSNALLGRSVGSTQPRRLADQMIYSAKKIGGLDLTRKTGGSDALLYQEDWWVRCFTLSGRLEDWRVRCSALLGGLMGRILCSVKKTGWLDSARKTGGSDALLCLEDWLARSGQEDRFRRDYLFQELHRAADELAFLLVDRCRVKLL</sequence>
<proteinExistence type="predicted"/>
<gene>
    <name evidence="1" type="ORF">ZIOFF_064294</name>
</gene>
<keyword evidence="2" id="KW-1185">Reference proteome</keyword>